<feature type="signal peptide" evidence="2">
    <location>
        <begin position="1"/>
        <end position="24"/>
    </location>
</feature>
<sequence length="502" mass="50241">MRISGPITVSALVVAGLMATGSAAHTTARTSAPKTAEARLAAASSPTDAGNSDPEAVGLVPAAPEPPRKLRAMTAPADGAPLFGGTVPLRDIALPGGSGAFGIPEIVLAAYRNAELTLQSSEPNCGLSWSLLAGIGRIESNHAGHGRTDAAGTTIGTIYGPSLDGTLPGNEVIKAADGNFVRAVGPMQFLPGTWSLYASDGNGDGVADPNNVFDASLAAGKYLCSGGLNLRDPQQELRAVLRYNNSMAYAANVLSWANAYKTGGAPTQVQISPDLIPPGTMQAPPAGPDILAANGSIPTTTAPPSQATTTVPTPQQPTQVMINIPGLPPIPCGIFCPPPKPNPCDPAVVPAPMPQPGQPAQPAAPAQTQRWAAGDPVRPFDPQAAEGKPVDPNAPANQPANQNAAPADPNAPKPAAPACTQPQGQPAPGSQPGAPAQPDGAPAPAAPEQQSQTPSKTPEPGPEAAAPAPAAPPSPTQQPGITLPFGIVVPLPVLPGPPAPPQ</sequence>
<dbReference type="AlphaFoldDB" id="A0A2T2Z3U1"/>
<reference evidence="3 4" key="1">
    <citation type="submission" date="2018-02" db="EMBL/GenBank/DDBJ databases">
        <title>8 Nocardia nova and 1 Nocardia cyriacigeorgica strain used for evolution to TMP-SMX.</title>
        <authorList>
            <person name="Mehta H."/>
            <person name="Weng J."/>
            <person name="Shamoo Y."/>
        </authorList>
    </citation>
    <scope>NUCLEOTIDE SEQUENCE [LARGE SCALE GENOMIC DNA]</scope>
    <source>
        <strain evidence="3 4">ATCC 33727</strain>
    </source>
</reference>
<protein>
    <submittedName>
        <fullName evidence="3">Lytic transglycosylase</fullName>
    </submittedName>
</protein>
<feature type="region of interest" description="Disordered" evidence="1">
    <location>
        <begin position="283"/>
        <end position="317"/>
    </location>
</feature>
<feature type="region of interest" description="Disordered" evidence="1">
    <location>
        <begin position="25"/>
        <end position="63"/>
    </location>
</feature>
<dbReference type="InterPro" id="IPR023346">
    <property type="entry name" value="Lysozyme-like_dom_sf"/>
</dbReference>
<evidence type="ECO:0000256" key="2">
    <source>
        <dbReference type="SAM" id="SignalP"/>
    </source>
</evidence>
<organism evidence="3 4">
    <name type="scientific">Nocardia nova</name>
    <dbReference type="NCBI Taxonomy" id="37330"/>
    <lineage>
        <taxon>Bacteria</taxon>
        <taxon>Bacillati</taxon>
        <taxon>Actinomycetota</taxon>
        <taxon>Actinomycetes</taxon>
        <taxon>Mycobacteriales</taxon>
        <taxon>Nocardiaceae</taxon>
        <taxon>Nocardia</taxon>
    </lineage>
</organism>
<evidence type="ECO:0000313" key="3">
    <source>
        <dbReference type="EMBL" id="PSR62417.1"/>
    </source>
</evidence>
<feature type="compositionally biased region" description="Low complexity" evidence="1">
    <location>
        <begin position="360"/>
        <end position="373"/>
    </location>
</feature>
<dbReference type="InterPro" id="IPR043426">
    <property type="entry name" value="MltB-like"/>
</dbReference>
<proteinExistence type="predicted"/>
<feature type="compositionally biased region" description="Pro residues" evidence="1">
    <location>
        <begin position="347"/>
        <end position="359"/>
    </location>
</feature>
<dbReference type="GO" id="GO:0009253">
    <property type="term" value="P:peptidoglycan catabolic process"/>
    <property type="evidence" value="ECO:0007669"/>
    <property type="project" value="TreeGrafter"/>
</dbReference>
<keyword evidence="2" id="KW-0732">Signal</keyword>
<feature type="compositionally biased region" description="Low complexity" evidence="1">
    <location>
        <begin position="298"/>
        <end position="317"/>
    </location>
</feature>
<feature type="compositionally biased region" description="Low complexity" evidence="1">
    <location>
        <begin position="416"/>
        <end position="455"/>
    </location>
</feature>
<gene>
    <name evidence="3" type="ORF">C8259_15870</name>
</gene>
<dbReference type="CDD" id="cd13399">
    <property type="entry name" value="Slt35-like"/>
    <property type="match status" value="1"/>
</dbReference>
<dbReference type="PANTHER" id="PTHR30163">
    <property type="entry name" value="MEMBRANE-BOUND LYTIC MUREIN TRANSGLYCOSYLASE B"/>
    <property type="match status" value="1"/>
</dbReference>
<comment type="caution">
    <text evidence="3">The sequence shown here is derived from an EMBL/GenBank/DDBJ whole genome shotgun (WGS) entry which is preliminary data.</text>
</comment>
<dbReference type="Proteomes" id="UP000241647">
    <property type="component" value="Unassembled WGS sequence"/>
</dbReference>
<feature type="compositionally biased region" description="Low complexity" evidence="1">
    <location>
        <begin position="391"/>
        <end position="408"/>
    </location>
</feature>
<dbReference type="Gene3D" id="1.10.530.10">
    <property type="match status" value="1"/>
</dbReference>
<feature type="region of interest" description="Disordered" evidence="1">
    <location>
        <begin position="347"/>
        <end position="502"/>
    </location>
</feature>
<feature type="compositionally biased region" description="Pro residues" evidence="1">
    <location>
        <begin position="492"/>
        <end position="502"/>
    </location>
</feature>
<evidence type="ECO:0000256" key="1">
    <source>
        <dbReference type="SAM" id="MobiDB-lite"/>
    </source>
</evidence>
<dbReference type="EMBL" id="PYHS01000007">
    <property type="protein sequence ID" value="PSR62417.1"/>
    <property type="molecule type" value="Genomic_DNA"/>
</dbReference>
<dbReference type="SUPFAM" id="SSF53955">
    <property type="entry name" value="Lysozyme-like"/>
    <property type="match status" value="1"/>
</dbReference>
<dbReference type="GO" id="GO:0008933">
    <property type="term" value="F:peptidoglycan lytic transglycosylase activity"/>
    <property type="evidence" value="ECO:0007669"/>
    <property type="project" value="TreeGrafter"/>
</dbReference>
<dbReference type="PANTHER" id="PTHR30163:SF8">
    <property type="entry name" value="LYTIC MUREIN TRANSGLYCOSYLASE"/>
    <property type="match status" value="1"/>
</dbReference>
<name>A0A2T2Z3U1_9NOCA</name>
<accession>A0A2T2Z3U1</accession>
<feature type="compositionally biased region" description="Low complexity" evidence="1">
    <location>
        <begin position="477"/>
        <end position="491"/>
    </location>
</feature>
<evidence type="ECO:0000313" key="4">
    <source>
        <dbReference type="Proteomes" id="UP000241647"/>
    </source>
</evidence>
<feature type="chain" id="PRO_5015532313" evidence="2">
    <location>
        <begin position="25"/>
        <end position="502"/>
    </location>
</feature>